<dbReference type="AlphaFoldDB" id="A0A0C1EI65"/>
<dbReference type="InterPro" id="IPR051683">
    <property type="entry name" value="Enoyl-CoA_Hydratase/Isomerase"/>
</dbReference>
<dbReference type="SUPFAM" id="SSF52096">
    <property type="entry name" value="ClpP/crotonase"/>
    <property type="match status" value="1"/>
</dbReference>
<accession>A0A0C1EI65</accession>
<dbReference type="InterPro" id="IPR018376">
    <property type="entry name" value="Enoyl-CoA_hyd/isom_CS"/>
</dbReference>
<evidence type="ECO:0000313" key="4">
    <source>
        <dbReference type="Proteomes" id="UP000031307"/>
    </source>
</evidence>
<dbReference type="Gene3D" id="3.90.226.10">
    <property type="entry name" value="2-enoyl-CoA Hydratase, Chain A, domain 1"/>
    <property type="match status" value="1"/>
</dbReference>
<organism evidence="3 4">
    <name type="scientific">Parachlamydia acanthamoebae</name>
    <dbReference type="NCBI Taxonomy" id="83552"/>
    <lineage>
        <taxon>Bacteria</taxon>
        <taxon>Pseudomonadati</taxon>
        <taxon>Chlamydiota</taxon>
        <taxon>Chlamydiia</taxon>
        <taxon>Parachlamydiales</taxon>
        <taxon>Parachlamydiaceae</taxon>
        <taxon>Parachlamydia</taxon>
    </lineage>
</organism>
<name>A0A0C1EI65_9BACT</name>
<proteinExistence type="inferred from homology"/>
<dbReference type="InterPro" id="IPR014748">
    <property type="entry name" value="Enoyl-CoA_hydra_C"/>
</dbReference>
<evidence type="ECO:0000256" key="1">
    <source>
        <dbReference type="ARBA" id="ARBA00005254"/>
    </source>
</evidence>
<evidence type="ECO:0008006" key="5">
    <source>
        <dbReference type="Google" id="ProtNLM"/>
    </source>
</evidence>
<dbReference type="EMBL" id="JSAM01000122">
    <property type="protein sequence ID" value="KIA76329.1"/>
    <property type="molecule type" value="Genomic_DNA"/>
</dbReference>
<dbReference type="Proteomes" id="UP000031307">
    <property type="component" value="Unassembled WGS sequence"/>
</dbReference>
<dbReference type="InterPro" id="IPR001753">
    <property type="entry name" value="Enoyl-CoA_hydra/iso"/>
</dbReference>
<dbReference type="Gene3D" id="1.10.12.10">
    <property type="entry name" value="Lyase 2-enoyl-coa Hydratase, Chain A, domain 2"/>
    <property type="match status" value="1"/>
</dbReference>
<dbReference type="PANTHER" id="PTHR42964:SF1">
    <property type="entry name" value="POLYKETIDE BIOSYNTHESIS ENOYL-COA HYDRATASE PKSH-RELATED"/>
    <property type="match status" value="1"/>
</dbReference>
<dbReference type="Pfam" id="PF00378">
    <property type="entry name" value="ECH_1"/>
    <property type="match status" value="1"/>
</dbReference>
<sequence>MNKMLSLMNTNIFVEHPSHNVVIIKLNRPEKRNALNISLLQDFLSTLKSTEKDPSKRVLILQGEGPVFCAGMDLAEACDTSKSIESSEILAQVFSALYHTPLITIAAVHGAAIAGGAGLVTACDLALASENTFFGYPETRRGLVAAQVMVFLMRQLKQKDLKELLLTGELIDAKKAQVIGLINQVVPQEKLLFEALKMANSVINGAPEATQETKQLIQKLYPSKFEEDLLLALSNHQQRRRSKEAQEGMQAFLEKRNPQWEI</sequence>
<dbReference type="PATRIC" id="fig|83552.4.peg.2558"/>
<gene>
    <name evidence="3" type="ORF">DB43_AL00120</name>
</gene>
<protein>
    <recommendedName>
        <fullName evidence="5">Enoyl-CoA hydratase</fullName>
    </recommendedName>
</protein>
<dbReference type="PANTHER" id="PTHR42964">
    <property type="entry name" value="ENOYL-COA HYDRATASE"/>
    <property type="match status" value="1"/>
</dbReference>
<reference evidence="3 4" key="1">
    <citation type="journal article" date="2014" name="Mol. Biol. Evol.">
        <title>Massive expansion of Ubiquitination-related gene families within the Chlamydiae.</title>
        <authorList>
            <person name="Domman D."/>
            <person name="Collingro A."/>
            <person name="Lagkouvardos I."/>
            <person name="Gehre L."/>
            <person name="Weinmaier T."/>
            <person name="Rattei T."/>
            <person name="Subtil A."/>
            <person name="Horn M."/>
        </authorList>
    </citation>
    <scope>NUCLEOTIDE SEQUENCE [LARGE SCALE GENOMIC DNA]</scope>
    <source>
        <strain evidence="3 4">OEW1</strain>
    </source>
</reference>
<dbReference type="CDD" id="cd06558">
    <property type="entry name" value="crotonase-like"/>
    <property type="match status" value="1"/>
</dbReference>
<dbReference type="GO" id="GO:0003824">
    <property type="term" value="F:catalytic activity"/>
    <property type="evidence" value="ECO:0007669"/>
    <property type="project" value="InterPro"/>
</dbReference>
<comment type="similarity">
    <text evidence="1 2">Belongs to the enoyl-CoA hydratase/isomerase family.</text>
</comment>
<evidence type="ECO:0000313" key="3">
    <source>
        <dbReference type="EMBL" id="KIA76329.1"/>
    </source>
</evidence>
<comment type="caution">
    <text evidence="3">The sequence shown here is derived from an EMBL/GenBank/DDBJ whole genome shotgun (WGS) entry which is preliminary data.</text>
</comment>
<evidence type="ECO:0000256" key="2">
    <source>
        <dbReference type="RuleBase" id="RU003707"/>
    </source>
</evidence>
<dbReference type="PROSITE" id="PS00166">
    <property type="entry name" value="ENOYL_COA_HYDRATASE"/>
    <property type="match status" value="1"/>
</dbReference>
<dbReference type="InterPro" id="IPR029045">
    <property type="entry name" value="ClpP/crotonase-like_dom_sf"/>
</dbReference>